<feature type="coiled-coil region" evidence="1">
    <location>
        <begin position="136"/>
        <end position="163"/>
    </location>
</feature>
<keyword evidence="1" id="KW-0175">Coiled coil</keyword>
<evidence type="ECO:0000256" key="2">
    <source>
        <dbReference type="SAM" id="MobiDB-lite"/>
    </source>
</evidence>
<evidence type="ECO:0000256" key="1">
    <source>
        <dbReference type="SAM" id="Coils"/>
    </source>
</evidence>
<dbReference type="SUPFAM" id="SSF111369">
    <property type="entry name" value="HlyD-like secretion proteins"/>
    <property type="match status" value="1"/>
</dbReference>
<accession>A0ABS8YLZ3</accession>
<dbReference type="Gene3D" id="2.40.420.20">
    <property type="match status" value="1"/>
</dbReference>
<dbReference type="Proteomes" id="UP001199916">
    <property type="component" value="Unassembled WGS sequence"/>
</dbReference>
<proteinExistence type="predicted"/>
<dbReference type="PANTHER" id="PTHR30469:SF15">
    <property type="entry name" value="HLYD FAMILY OF SECRETION PROTEINS"/>
    <property type="match status" value="1"/>
</dbReference>
<name>A0ABS8YLZ3_9BACL</name>
<evidence type="ECO:0000313" key="5">
    <source>
        <dbReference type="Proteomes" id="UP001199916"/>
    </source>
</evidence>
<organism evidence="4 5">
    <name type="scientific">Paenibacillus profundus</name>
    <dbReference type="NCBI Taxonomy" id="1173085"/>
    <lineage>
        <taxon>Bacteria</taxon>
        <taxon>Bacillati</taxon>
        <taxon>Bacillota</taxon>
        <taxon>Bacilli</taxon>
        <taxon>Bacillales</taxon>
        <taxon>Paenibacillaceae</taxon>
        <taxon>Paenibacillus</taxon>
    </lineage>
</organism>
<gene>
    <name evidence="4" type="ORF">LQV63_26645</name>
</gene>
<comment type="caution">
    <text evidence="4">The sequence shown here is derived from an EMBL/GenBank/DDBJ whole genome shotgun (WGS) entry which is preliminary data.</text>
</comment>
<dbReference type="Gene3D" id="2.40.50.100">
    <property type="match status" value="1"/>
</dbReference>
<protein>
    <submittedName>
        <fullName evidence="4">Efflux RND transporter periplasmic adaptor subunit</fullName>
    </submittedName>
</protein>
<dbReference type="InterPro" id="IPR058625">
    <property type="entry name" value="MdtA-like_BSH"/>
</dbReference>
<dbReference type="Gene3D" id="1.10.287.470">
    <property type="entry name" value="Helix hairpin bin"/>
    <property type="match status" value="1"/>
</dbReference>
<keyword evidence="5" id="KW-1185">Reference proteome</keyword>
<feature type="domain" description="Multidrug resistance protein MdtA-like barrel-sandwich hybrid" evidence="3">
    <location>
        <begin position="73"/>
        <end position="194"/>
    </location>
</feature>
<sequence>MVPKRRHLLRYLFIAFFVLLAGLTLFSNTFQTMMLPKVTTENAVTKTLSHVIEGSGTVTYREQDDLLSETGTKVTKVHVNKNDNVKKGQVLLTFDNSAVEQQLLDEQDGLKKLLLDVDMQRELYIGAQREGDEDTVRKAKRELERQQLSVNAQQRKIDNLRSDLAKKYKLTAPYNGRIVDIKVKEGAIVPVGSTVLTLANPDEGFLLSFTTDATSSAFLQTGEIVKVNVKGEKQRTVEGTITEIKEGLAPDNKGNQGELGVKDDKQEDSKKTIVVAMKDSGLKGGEQASVHIDKPFKQQGLVLRKELIKEDSTGSYVFVIREKKSPLGNTYSVQKAYVKTGDETKEETIVLSGLYPNEDIVAETSEPLQEGNRVRLH</sequence>
<dbReference type="RefSeq" id="WP_233698907.1">
    <property type="nucleotide sequence ID" value="NZ_JAJNBZ010000035.1"/>
</dbReference>
<evidence type="ECO:0000313" key="4">
    <source>
        <dbReference type="EMBL" id="MCE5172850.1"/>
    </source>
</evidence>
<dbReference type="Pfam" id="PF25917">
    <property type="entry name" value="BSH_RND"/>
    <property type="match status" value="1"/>
</dbReference>
<reference evidence="4 5" key="1">
    <citation type="submission" date="2021-11" db="EMBL/GenBank/DDBJ databases">
        <title>Draft genome sequence of Paenibacillus profundus YoMME, a new Gram-positive bacteria with exoelectrogenic properties.</title>
        <authorList>
            <person name="Hubenova Y."/>
            <person name="Hubenova E."/>
            <person name="Manasiev Y."/>
            <person name="Peykov S."/>
            <person name="Mitov M."/>
        </authorList>
    </citation>
    <scope>NUCLEOTIDE SEQUENCE [LARGE SCALE GENOMIC DNA]</scope>
    <source>
        <strain evidence="4 5">YoMME</strain>
    </source>
</reference>
<dbReference type="EMBL" id="JAJNBZ010000035">
    <property type="protein sequence ID" value="MCE5172850.1"/>
    <property type="molecule type" value="Genomic_DNA"/>
</dbReference>
<dbReference type="PANTHER" id="PTHR30469">
    <property type="entry name" value="MULTIDRUG RESISTANCE PROTEIN MDTA"/>
    <property type="match status" value="1"/>
</dbReference>
<feature type="region of interest" description="Disordered" evidence="2">
    <location>
        <begin position="247"/>
        <end position="266"/>
    </location>
</feature>
<evidence type="ECO:0000259" key="3">
    <source>
        <dbReference type="Pfam" id="PF25917"/>
    </source>
</evidence>
<dbReference type="Gene3D" id="2.40.30.170">
    <property type="match status" value="1"/>
</dbReference>